<organism evidence="1 2">
    <name type="scientific">Funneliformis geosporum</name>
    <dbReference type="NCBI Taxonomy" id="1117311"/>
    <lineage>
        <taxon>Eukaryota</taxon>
        <taxon>Fungi</taxon>
        <taxon>Fungi incertae sedis</taxon>
        <taxon>Mucoromycota</taxon>
        <taxon>Glomeromycotina</taxon>
        <taxon>Glomeromycetes</taxon>
        <taxon>Glomerales</taxon>
        <taxon>Glomeraceae</taxon>
        <taxon>Funneliformis</taxon>
    </lineage>
</organism>
<keyword evidence="2" id="KW-1185">Reference proteome</keyword>
<reference evidence="1" key="1">
    <citation type="submission" date="2022-08" db="EMBL/GenBank/DDBJ databases">
        <authorList>
            <person name="Kallberg Y."/>
            <person name="Tangrot J."/>
            <person name="Rosling A."/>
        </authorList>
    </citation>
    <scope>NUCLEOTIDE SEQUENCE</scope>
    <source>
        <strain evidence="1">Wild A</strain>
    </source>
</reference>
<proteinExistence type="predicted"/>
<protein>
    <submittedName>
        <fullName evidence="1">6039_t:CDS:1</fullName>
    </submittedName>
</protein>
<dbReference type="Proteomes" id="UP001153678">
    <property type="component" value="Unassembled WGS sequence"/>
</dbReference>
<name>A0A9W4T181_9GLOM</name>
<dbReference type="AlphaFoldDB" id="A0A9W4T181"/>
<evidence type="ECO:0000313" key="2">
    <source>
        <dbReference type="Proteomes" id="UP001153678"/>
    </source>
</evidence>
<comment type="caution">
    <text evidence="1">The sequence shown here is derived from an EMBL/GenBank/DDBJ whole genome shotgun (WGS) entry which is preliminary data.</text>
</comment>
<evidence type="ECO:0000313" key="1">
    <source>
        <dbReference type="EMBL" id="CAI2188789.1"/>
    </source>
</evidence>
<sequence length="42" mass="4968">MNKQDIIIGNQKDIMNNINDIKKKHDNHDKELELLTYNNAET</sequence>
<dbReference type="EMBL" id="CAMKVN010005403">
    <property type="protein sequence ID" value="CAI2188789.1"/>
    <property type="molecule type" value="Genomic_DNA"/>
</dbReference>
<accession>A0A9W4T181</accession>
<gene>
    <name evidence="1" type="ORF">FWILDA_LOCUS13756</name>
</gene>
<feature type="non-terminal residue" evidence="1">
    <location>
        <position position="42"/>
    </location>
</feature>